<evidence type="ECO:0000256" key="1">
    <source>
        <dbReference type="SAM" id="MobiDB-lite"/>
    </source>
</evidence>
<keyword evidence="2" id="KW-0732">Signal</keyword>
<comment type="caution">
    <text evidence="3">The sequence shown here is derived from an EMBL/GenBank/DDBJ whole genome shotgun (WGS) entry which is preliminary data.</text>
</comment>
<protein>
    <submittedName>
        <fullName evidence="3">Uncharacterized protein</fullName>
    </submittedName>
</protein>
<sequence length="90" mass="9041">MRAEVSSIGPALRAVAGLVFVVAAMASSPVYAVDEFNGDGDQGGSATEQPEANKGADSGKGSIGAHIRINQDVTVKEAQAVNRASGMSHG</sequence>
<dbReference type="EMBL" id="JACHNE010000001">
    <property type="protein sequence ID" value="MBB5796767.1"/>
    <property type="molecule type" value="Genomic_DNA"/>
</dbReference>
<reference evidence="3 4" key="1">
    <citation type="submission" date="2020-08" db="EMBL/GenBank/DDBJ databases">
        <title>Sequencing the genomes of 1000 actinobacteria strains.</title>
        <authorList>
            <person name="Klenk H.-P."/>
        </authorList>
    </citation>
    <scope>NUCLEOTIDE SEQUENCE [LARGE SCALE GENOMIC DNA]</scope>
    <source>
        <strain evidence="3 4">DSM 40084</strain>
    </source>
</reference>
<evidence type="ECO:0000313" key="3">
    <source>
        <dbReference type="EMBL" id="MBB5796767.1"/>
    </source>
</evidence>
<feature type="chain" id="PRO_5030742296" evidence="2">
    <location>
        <begin position="33"/>
        <end position="90"/>
    </location>
</feature>
<name>A0A7W9LUV5_9ACTN</name>
<evidence type="ECO:0000256" key="2">
    <source>
        <dbReference type="SAM" id="SignalP"/>
    </source>
</evidence>
<proteinExistence type="predicted"/>
<feature type="region of interest" description="Disordered" evidence="1">
    <location>
        <begin position="34"/>
        <end position="64"/>
    </location>
</feature>
<dbReference type="AlphaFoldDB" id="A0A7W9LUV5"/>
<feature type="signal peptide" evidence="2">
    <location>
        <begin position="1"/>
        <end position="32"/>
    </location>
</feature>
<keyword evidence="4" id="KW-1185">Reference proteome</keyword>
<dbReference type="Proteomes" id="UP000590647">
    <property type="component" value="Unassembled WGS sequence"/>
</dbReference>
<evidence type="ECO:0000313" key="4">
    <source>
        <dbReference type="Proteomes" id="UP000590647"/>
    </source>
</evidence>
<accession>A0A7W9LUV5</accession>
<gene>
    <name evidence="3" type="ORF">HDA41_004731</name>
</gene>
<organism evidence="3 4">
    <name type="scientific">Streptomyces caelestis</name>
    <dbReference type="NCBI Taxonomy" id="36816"/>
    <lineage>
        <taxon>Bacteria</taxon>
        <taxon>Bacillati</taxon>
        <taxon>Actinomycetota</taxon>
        <taxon>Actinomycetes</taxon>
        <taxon>Kitasatosporales</taxon>
        <taxon>Streptomycetaceae</taxon>
        <taxon>Streptomyces</taxon>
    </lineage>
</organism>
<dbReference type="RefSeq" id="WP_184986917.1">
    <property type="nucleotide sequence ID" value="NZ_JACHNE010000001.1"/>
</dbReference>